<dbReference type="EMBL" id="UGGQ01000005">
    <property type="protein sequence ID" value="STO09685.1"/>
    <property type="molecule type" value="Genomic_DNA"/>
</dbReference>
<dbReference type="Proteomes" id="UP000255284">
    <property type="component" value="Unassembled WGS sequence"/>
</dbReference>
<sequence length="93" mass="10416">MVSNEYEDYFDTVLYDVFYEAGTMLGGWLVAAKREALARGNIAAAAEYEAEHIAMLDERDDVGAFDRVAQIAKIEQWHVRCAELDAQKVLVAS</sequence>
<reference evidence="2 4" key="1">
    <citation type="submission" date="2018-06" db="EMBL/GenBank/DDBJ databases">
        <authorList>
            <consortium name="Pathogen Informatics"/>
            <person name="Doyle S."/>
        </authorList>
    </citation>
    <scope>NUCLEOTIDE SEQUENCE [LARGE SCALE GENOMIC DNA]</scope>
    <source>
        <strain evidence="2 4">NCTC11819</strain>
    </source>
</reference>
<proteinExistence type="predicted"/>
<dbReference type="OrthoDB" id="3257531at2"/>
<dbReference type="GeneID" id="61167480"/>
<evidence type="ECO:0000313" key="2">
    <source>
        <dbReference type="EMBL" id="STO09685.1"/>
    </source>
</evidence>
<evidence type="ECO:0000313" key="3">
    <source>
        <dbReference type="EMBL" id="STO15716.1"/>
    </source>
</evidence>
<evidence type="ECO:0000313" key="1">
    <source>
        <dbReference type="EMBL" id="STO09681.1"/>
    </source>
</evidence>
<evidence type="ECO:0000313" key="4">
    <source>
        <dbReference type="Proteomes" id="UP000255284"/>
    </source>
</evidence>
<name>A0A2J9KQ01_9ACTO</name>
<gene>
    <name evidence="1" type="ORF">NCTC11819_00014</name>
    <name evidence="2" type="ORF">NCTC11819_00018</name>
    <name evidence="3" type="ORF">NCTC11819_00258</name>
</gene>
<dbReference type="AlphaFoldDB" id="A0A2J9KQ01"/>
<dbReference type="EMBL" id="UGGQ01000006">
    <property type="protein sequence ID" value="STO15716.1"/>
    <property type="molecule type" value="Genomic_DNA"/>
</dbReference>
<accession>A0A2J9KQ01</accession>
<comment type="caution">
    <text evidence="2">The sequence shown here is derived from an EMBL/GenBank/DDBJ whole genome shotgun (WGS) entry which is preliminary data.</text>
</comment>
<protein>
    <submittedName>
        <fullName evidence="2">Uncharacterized protein</fullName>
    </submittedName>
</protein>
<dbReference type="EMBL" id="UGGQ01000005">
    <property type="protein sequence ID" value="STO09681.1"/>
    <property type="molecule type" value="Genomic_DNA"/>
</dbReference>
<organism evidence="2 4">
    <name type="scientific">Mobiluncus mulieris</name>
    <dbReference type="NCBI Taxonomy" id="2052"/>
    <lineage>
        <taxon>Bacteria</taxon>
        <taxon>Bacillati</taxon>
        <taxon>Actinomycetota</taxon>
        <taxon>Actinomycetes</taxon>
        <taxon>Actinomycetales</taxon>
        <taxon>Actinomycetaceae</taxon>
        <taxon>Mobiluncus</taxon>
    </lineage>
</organism>
<dbReference type="RefSeq" id="WP_004012860.1">
    <property type="nucleotide sequence ID" value="NZ_CAMPUA010000015.1"/>
</dbReference>